<evidence type="ECO:0000256" key="6">
    <source>
        <dbReference type="ARBA" id="ARBA00022741"/>
    </source>
</evidence>
<gene>
    <name evidence="11" type="ORF">DSCW_19870</name>
</gene>
<dbReference type="GO" id="GO:0003723">
    <property type="term" value="F:RNA binding"/>
    <property type="evidence" value="ECO:0007669"/>
    <property type="project" value="UniProtKB-KW"/>
</dbReference>
<dbReference type="GO" id="GO:0000166">
    <property type="term" value="F:nucleotide binding"/>
    <property type="evidence" value="ECO:0007669"/>
    <property type="project" value="UniProtKB-KW"/>
</dbReference>
<keyword evidence="7" id="KW-0460">Magnesium</keyword>
<dbReference type="GO" id="GO:0016779">
    <property type="term" value="F:nucleotidyltransferase activity"/>
    <property type="evidence" value="ECO:0007669"/>
    <property type="project" value="UniProtKB-KW"/>
</dbReference>
<accession>A0A5K7Z1N8</accession>
<comment type="similarity">
    <text evidence="2">Belongs to the tRNA nucleotidyltransferase/poly(A) polymerase family.</text>
</comment>
<evidence type="ECO:0000256" key="2">
    <source>
        <dbReference type="ARBA" id="ARBA00007265"/>
    </source>
</evidence>
<dbReference type="GO" id="GO:0008033">
    <property type="term" value="P:tRNA processing"/>
    <property type="evidence" value="ECO:0007669"/>
    <property type="project" value="UniProtKB-KW"/>
</dbReference>
<evidence type="ECO:0000256" key="3">
    <source>
        <dbReference type="ARBA" id="ARBA00022694"/>
    </source>
</evidence>
<comment type="cofactor">
    <cofactor evidence="1">
        <name>Mg(2+)</name>
        <dbReference type="ChEBI" id="CHEBI:18420"/>
    </cofactor>
</comment>
<dbReference type="InterPro" id="IPR038763">
    <property type="entry name" value="DHH_sf"/>
</dbReference>
<keyword evidence="6" id="KW-0547">Nucleotide-binding</keyword>
<evidence type="ECO:0000256" key="1">
    <source>
        <dbReference type="ARBA" id="ARBA00001946"/>
    </source>
</evidence>
<reference evidence="11 12" key="1">
    <citation type="submission" date="2019-11" db="EMBL/GenBank/DDBJ databases">
        <title>Comparative genomics of hydrocarbon-degrading Desulfosarcina strains.</title>
        <authorList>
            <person name="Watanabe M."/>
            <person name="Kojima H."/>
            <person name="Fukui M."/>
        </authorList>
    </citation>
    <scope>NUCLEOTIDE SEQUENCE [LARGE SCALE GENOMIC DNA]</scope>
    <source>
        <strain evidence="11 12">PP31</strain>
    </source>
</reference>
<protein>
    <recommendedName>
        <fullName evidence="10">CBS domain-containing protein</fullName>
    </recommendedName>
</protein>
<keyword evidence="9" id="KW-0129">CBS domain</keyword>
<evidence type="ECO:0000313" key="11">
    <source>
        <dbReference type="EMBL" id="BBO74570.1"/>
    </source>
</evidence>
<keyword evidence="12" id="KW-1185">Reference proteome</keyword>
<dbReference type="Gene3D" id="3.10.580.10">
    <property type="entry name" value="CBS-domain"/>
    <property type="match status" value="1"/>
</dbReference>
<dbReference type="AlphaFoldDB" id="A0A5K7Z1N8"/>
<sequence>MDALASVVAAQLLFPESIGVLPQSLNPNVRSFISLHRDLFAFSRSSEIDVRRVTRLIVVDTHQWSRLDGLQQLKEKKDLELLLFDHHHGDTDLNPTWEYRDSVGANITLMLRQLKDTQTKLAPIHASLFLAGLYEDTGNLTFSSTTPEDARAAALLFESGADLKILSAFVTPAYSKKQKDLLFDMLRTANRLTLNDWVVSINQLRVTEHIDNLAILVQMVRQVLNVDAAFGLFLLDNDRCLIIGRSTTDDINVGAIMRCMGGGGHPGAGAAMIKAVNPGVLVAWIRILISGESRVAGQVQDLMTVPVFTLMPETPMETALQALRNRGIHGAPVVDGDRLLGIISMRDRRRLKKPGQYRHAVKTFMSQPVHTISPDKSPAAAAHRMVKHDIGRLPVVAEGKLVGILTRSDAMGHFYGLCPLDGHLGPVMTNPVYKNAAP</sequence>
<feature type="domain" description="CBS" evidence="10">
    <location>
        <begin position="365"/>
        <end position="427"/>
    </location>
</feature>
<dbReference type="PROSITE" id="PS51371">
    <property type="entry name" value="CBS"/>
    <property type="match status" value="2"/>
</dbReference>
<dbReference type="Gene3D" id="3.10.310.30">
    <property type="match status" value="1"/>
</dbReference>
<evidence type="ECO:0000256" key="7">
    <source>
        <dbReference type="ARBA" id="ARBA00022842"/>
    </source>
</evidence>
<keyword evidence="4" id="KW-0548">Nucleotidyltransferase</keyword>
<keyword evidence="8" id="KW-0694">RNA-binding</keyword>
<dbReference type="SMART" id="SM00116">
    <property type="entry name" value="CBS"/>
    <property type="match status" value="2"/>
</dbReference>
<evidence type="ECO:0000313" key="12">
    <source>
        <dbReference type="Proteomes" id="UP000427769"/>
    </source>
</evidence>
<dbReference type="Gene3D" id="3.90.1640.10">
    <property type="entry name" value="inorganic pyrophosphatase (n-terminal core)"/>
    <property type="match status" value="1"/>
</dbReference>
<evidence type="ECO:0000259" key="10">
    <source>
        <dbReference type="PROSITE" id="PS51371"/>
    </source>
</evidence>
<dbReference type="PANTHER" id="PTHR47788">
    <property type="entry name" value="POLYA POLYMERASE"/>
    <property type="match status" value="1"/>
</dbReference>
<evidence type="ECO:0000256" key="9">
    <source>
        <dbReference type="PROSITE-ProRule" id="PRU00703"/>
    </source>
</evidence>
<dbReference type="SUPFAM" id="SSF64182">
    <property type="entry name" value="DHH phosphoesterases"/>
    <property type="match status" value="1"/>
</dbReference>
<dbReference type="GO" id="GO:0046872">
    <property type="term" value="F:metal ion binding"/>
    <property type="evidence" value="ECO:0007669"/>
    <property type="project" value="UniProtKB-KW"/>
</dbReference>
<keyword evidence="5" id="KW-0479">Metal-binding</keyword>
<dbReference type="Pfam" id="PF00571">
    <property type="entry name" value="CBS"/>
    <property type="match status" value="2"/>
</dbReference>
<dbReference type="InterPro" id="IPR046342">
    <property type="entry name" value="CBS_dom_sf"/>
</dbReference>
<feature type="domain" description="CBS" evidence="10">
    <location>
        <begin position="303"/>
        <end position="361"/>
    </location>
</feature>
<evidence type="ECO:0000256" key="4">
    <source>
        <dbReference type="ARBA" id="ARBA00022695"/>
    </source>
</evidence>
<dbReference type="Proteomes" id="UP000427769">
    <property type="component" value="Chromosome"/>
</dbReference>
<proteinExistence type="inferred from homology"/>
<keyword evidence="3" id="KW-0819">tRNA processing</keyword>
<dbReference type="InterPro" id="IPR052390">
    <property type="entry name" value="tRNA_nt/polyA_polymerase"/>
</dbReference>
<evidence type="ECO:0000256" key="5">
    <source>
        <dbReference type="ARBA" id="ARBA00022723"/>
    </source>
</evidence>
<dbReference type="InterPro" id="IPR000644">
    <property type="entry name" value="CBS_dom"/>
</dbReference>
<evidence type="ECO:0000256" key="8">
    <source>
        <dbReference type="ARBA" id="ARBA00022884"/>
    </source>
</evidence>
<name>A0A5K7Z1N8_9BACT</name>
<dbReference type="EMBL" id="AP021875">
    <property type="protein sequence ID" value="BBO74570.1"/>
    <property type="molecule type" value="Genomic_DNA"/>
</dbReference>
<keyword evidence="4" id="KW-0808">Transferase</keyword>
<organism evidence="11 12">
    <name type="scientific">Desulfosarcina widdelii</name>
    <dbReference type="NCBI Taxonomy" id="947919"/>
    <lineage>
        <taxon>Bacteria</taxon>
        <taxon>Pseudomonadati</taxon>
        <taxon>Thermodesulfobacteriota</taxon>
        <taxon>Desulfobacteria</taxon>
        <taxon>Desulfobacterales</taxon>
        <taxon>Desulfosarcinaceae</taxon>
        <taxon>Desulfosarcina</taxon>
    </lineage>
</organism>
<dbReference type="KEGG" id="dwd:DSCW_19870"/>
<dbReference type="PANTHER" id="PTHR47788:SF1">
    <property type="entry name" value="A-ADDING TRNA NUCLEOTIDYLTRANSFERASE"/>
    <property type="match status" value="1"/>
</dbReference>
<dbReference type="SUPFAM" id="SSF54631">
    <property type="entry name" value="CBS-domain pair"/>
    <property type="match status" value="1"/>
</dbReference>